<dbReference type="Proteomes" id="UP000092461">
    <property type="component" value="Unassembled WGS sequence"/>
</dbReference>
<dbReference type="EnsemblMetazoa" id="LLOJ009604-RA">
    <property type="protein sequence ID" value="LLOJ009604-PA"/>
    <property type="gene ID" value="LLOJ009604"/>
</dbReference>
<accession>A0A1B0CX68</accession>
<keyword evidence="3" id="KW-0862">Zinc</keyword>
<evidence type="ECO:0000256" key="2">
    <source>
        <dbReference type="ARBA" id="ARBA00022771"/>
    </source>
</evidence>
<proteinExistence type="predicted"/>
<reference evidence="7" key="1">
    <citation type="submission" date="2012-05" db="EMBL/GenBank/DDBJ databases">
        <title>Whole Genome Assembly of Lutzomyia longipalpis.</title>
        <authorList>
            <person name="Richards S."/>
            <person name="Qu C."/>
            <person name="Dillon R."/>
            <person name="Worley K."/>
            <person name="Scherer S."/>
            <person name="Batterton M."/>
            <person name="Taylor A."/>
            <person name="Hawes A."/>
            <person name="Hernandez B."/>
            <person name="Kovar C."/>
            <person name="Mandapat C."/>
            <person name="Pham C."/>
            <person name="Qu C."/>
            <person name="Jing C."/>
            <person name="Bess C."/>
            <person name="Bandaranaike D."/>
            <person name="Ngo D."/>
            <person name="Ongeri F."/>
            <person name="Arias F."/>
            <person name="Lara F."/>
            <person name="Weissenberger G."/>
            <person name="Kamau G."/>
            <person name="Han H."/>
            <person name="Shen H."/>
            <person name="Dinh H."/>
            <person name="Khalil I."/>
            <person name="Jones J."/>
            <person name="Shafer J."/>
            <person name="Jayaseelan J."/>
            <person name="Quiroz J."/>
            <person name="Blankenburg K."/>
            <person name="Nguyen L."/>
            <person name="Jackson L."/>
            <person name="Francisco L."/>
            <person name="Tang L.-Y."/>
            <person name="Pu L.-L."/>
            <person name="Perales L."/>
            <person name="Lorensuhewa L."/>
            <person name="Munidasa M."/>
            <person name="Coyle M."/>
            <person name="Taylor M."/>
            <person name="Puazo M."/>
            <person name="Firestine M."/>
            <person name="Scheel M."/>
            <person name="Javaid M."/>
            <person name="Wang M."/>
            <person name="Li M."/>
            <person name="Tabassum N."/>
            <person name="Saada N."/>
            <person name="Osuji N."/>
            <person name="Aqrawi P."/>
            <person name="Fu Q."/>
            <person name="Thornton R."/>
            <person name="Raj R."/>
            <person name="Goodspeed R."/>
            <person name="Mata R."/>
            <person name="Najjar R."/>
            <person name="Gubbala S."/>
            <person name="Lee S."/>
            <person name="Denson S."/>
            <person name="Patil S."/>
            <person name="Macmil S."/>
            <person name="Qi S."/>
            <person name="Matskevitch T."/>
            <person name="Palculict T."/>
            <person name="Mathew T."/>
            <person name="Vee V."/>
            <person name="Velamala V."/>
            <person name="Korchina V."/>
            <person name="Cai W."/>
            <person name="Liu W."/>
            <person name="Dai W."/>
            <person name="Zou X."/>
            <person name="Zhu Y."/>
            <person name="Zhang Y."/>
            <person name="Wu Y.-Q."/>
            <person name="Xin Y."/>
            <person name="Nazarath L."/>
            <person name="Kovar C."/>
            <person name="Han Y."/>
            <person name="Muzny D."/>
            <person name="Gibbs R."/>
        </authorList>
    </citation>
    <scope>NUCLEOTIDE SEQUENCE [LARGE SCALE GENOMIC DNA]</scope>
    <source>
        <strain evidence="7">Jacobina</strain>
    </source>
</reference>
<dbReference type="Gene3D" id="1.10.220.160">
    <property type="match status" value="1"/>
</dbReference>
<dbReference type="SUPFAM" id="SSF82199">
    <property type="entry name" value="SET domain"/>
    <property type="match status" value="1"/>
</dbReference>
<dbReference type="AlphaFoldDB" id="A0A1B0CX68"/>
<keyword evidence="2" id="KW-0863">Zinc-finger</keyword>
<dbReference type="PANTHER" id="PTHR47111:SF1">
    <property type="entry name" value="SET AND MYND DOMAIN-CONTAINING PROTEIN 4"/>
    <property type="match status" value="1"/>
</dbReference>
<evidence type="ECO:0000256" key="3">
    <source>
        <dbReference type="ARBA" id="ARBA00022833"/>
    </source>
</evidence>
<evidence type="ECO:0000256" key="1">
    <source>
        <dbReference type="ARBA" id="ARBA00022723"/>
    </source>
</evidence>
<dbReference type="PROSITE" id="PS50280">
    <property type="entry name" value="SET"/>
    <property type="match status" value="1"/>
</dbReference>
<dbReference type="Pfam" id="PF01753">
    <property type="entry name" value="zf-MYND"/>
    <property type="match status" value="1"/>
</dbReference>
<dbReference type="InterPro" id="IPR046341">
    <property type="entry name" value="SET_dom_sf"/>
</dbReference>
<evidence type="ECO:0000313" key="5">
    <source>
        <dbReference type="EMBL" id="MBC1172731.1"/>
    </source>
</evidence>
<dbReference type="InterPro" id="IPR001214">
    <property type="entry name" value="SET_dom"/>
</dbReference>
<dbReference type="EMBL" id="AJWK01033290">
    <property type="status" value="NOT_ANNOTATED_CDS"/>
    <property type="molecule type" value="Genomic_DNA"/>
</dbReference>
<evidence type="ECO:0000313" key="6">
    <source>
        <dbReference type="EnsemblMetazoa" id="LLOJ009604-PA"/>
    </source>
</evidence>
<dbReference type="VEuPathDB" id="VectorBase:LLOJ009604"/>
<dbReference type="GO" id="GO:0008276">
    <property type="term" value="F:protein methyltransferase activity"/>
    <property type="evidence" value="ECO:0007669"/>
    <property type="project" value="UniProtKB-ARBA"/>
</dbReference>
<dbReference type="GO" id="GO:0008270">
    <property type="term" value="F:zinc ion binding"/>
    <property type="evidence" value="ECO:0007669"/>
    <property type="project" value="UniProtKB-KW"/>
</dbReference>
<evidence type="ECO:0000313" key="7">
    <source>
        <dbReference type="Proteomes" id="UP000092461"/>
    </source>
</evidence>
<feature type="domain" description="SET" evidence="4">
    <location>
        <begin position="200"/>
        <end position="485"/>
    </location>
</feature>
<reference evidence="5" key="2">
    <citation type="journal article" date="2020" name="BMC">
        <title>Leishmania infection induces a limited differential gene expression in the sand fly midgut.</title>
        <authorList>
            <person name="Coutinho-Abreu I.V."/>
            <person name="Serafim T.D."/>
            <person name="Meneses C."/>
            <person name="Kamhawi S."/>
            <person name="Oliveira F."/>
            <person name="Valenzuela J.G."/>
        </authorList>
    </citation>
    <scope>NUCLEOTIDE SEQUENCE</scope>
    <source>
        <strain evidence="5">Jacobina</strain>
        <tissue evidence="5">Midgut</tissue>
    </source>
</reference>
<dbReference type="Gene3D" id="2.170.270.10">
    <property type="entry name" value="SET domain"/>
    <property type="match status" value="1"/>
</dbReference>
<dbReference type="Gene3D" id="6.10.140.2220">
    <property type="match status" value="1"/>
</dbReference>
<evidence type="ECO:0000259" key="4">
    <source>
        <dbReference type="PROSITE" id="PS50280"/>
    </source>
</evidence>
<reference evidence="6" key="3">
    <citation type="submission" date="2020-05" db="UniProtKB">
        <authorList>
            <consortium name="EnsemblMetazoa"/>
        </authorList>
    </citation>
    <scope>IDENTIFICATION</scope>
    <source>
        <strain evidence="6">Jacobina</strain>
    </source>
</reference>
<dbReference type="VEuPathDB" id="VectorBase:LLONM1_005554"/>
<sequence>MLAKVFFTKFNMPKMSKDEPEEISGKILSALVKIKAPDEVYFKLKELCEKGRPNSEKIDCVYKLMDKLGVLPDNIRHHDKKSDMKAMIIRQEGNKFFKNAKYVEAVVAYNRSACYAVSNEYISIAIGNRSAAFFEMKMYQECIESIRLAREYGYPERLKGKLIVREASCNEELRKRPKIREIFVPEIMVPVKEEIPFVARSLVLRENMGFGRHVVTEEDIPAGTFIAIEEPYCKTLIDKDRYKRCATCFELVPDILIPCEKCPHTMFCSQRCKDRAFEEFHAVECPISGTLFRVFTHVHLLVFRTVIRAFLAFSDVDTMAQRLVEIEKEKKNFFSFDWTKDLTPEERYTPIHNMITNGSERADFEMFILCFHASLMFYLLKEYCTVFSQRFLTTRKGEDLLKNLLYHHLRISSNAYYQYTVENFVNRESGSVYFYHEYAMAYGGFYSLLNHSCCPNVLRVSIRSATGIITVKNIKAGEQIFTCYEPCHHAVEDDISARRIKLLEKYNFICRCPLCAHPQNFAKLPIGIGHLEVPVQPDKCTFANAKEGFNSAVAYLRLCSEFFGGHHPVCDAEEKFRVCLNILCQNVTLEIQQKNALDFF</sequence>
<dbReference type="EMBL" id="GITU01004028">
    <property type="protein sequence ID" value="MBC1172731.1"/>
    <property type="molecule type" value="Transcribed_RNA"/>
</dbReference>
<keyword evidence="1" id="KW-0479">Metal-binding</keyword>
<dbReference type="PANTHER" id="PTHR47111">
    <property type="entry name" value="BCDNA.LD29892"/>
    <property type="match status" value="1"/>
</dbReference>
<organism evidence="6 7">
    <name type="scientific">Lutzomyia longipalpis</name>
    <name type="common">Sand fly</name>
    <dbReference type="NCBI Taxonomy" id="7200"/>
    <lineage>
        <taxon>Eukaryota</taxon>
        <taxon>Metazoa</taxon>
        <taxon>Ecdysozoa</taxon>
        <taxon>Arthropoda</taxon>
        <taxon>Hexapoda</taxon>
        <taxon>Insecta</taxon>
        <taxon>Pterygota</taxon>
        <taxon>Neoptera</taxon>
        <taxon>Endopterygota</taxon>
        <taxon>Diptera</taxon>
        <taxon>Nematocera</taxon>
        <taxon>Psychodoidea</taxon>
        <taxon>Psychodidae</taxon>
        <taxon>Lutzomyia</taxon>
        <taxon>Lutzomyia</taxon>
    </lineage>
</organism>
<name>A0A1B0CX68_LUTLO</name>
<keyword evidence="7" id="KW-1185">Reference proteome</keyword>
<protein>
    <recommendedName>
        <fullName evidence="4">SET domain-containing protein</fullName>
    </recommendedName>
</protein>
<dbReference type="Gene3D" id="1.25.40.10">
    <property type="entry name" value="Tetratricopeptide repeat domain"/>
    <property type="match status" value="1"/>
</dbReference>
<dbReference type="SUPFAM" id="SSF144232">
    <property type="entry name" value="HIT/MYND zinc finger-like"/>
    <property type="match status" value="1"/>
</dbReference>
<dbReference type="InterPro" id="IPR011990">
    <property type="entry name" value="TPR-like_helical_dom_sf"/>
</dbReference>
<dbReference type="Pfam" id="PF00856">
    <property type="entry name" value="SET"/>
    <property type="match status" value="1"/>
</dbReference>
<dbReference type="SUPFAM" id="SSF48452">
    <property type="entry name" value="TPR-like"/>
    <property type="match status" value="1"/>
</dbReference>
<dbReference type="PROSITE" id="PS01360">
    <property type="entry name" value="ZF_MYND_1"/>
    <property type="match status" value="1"/>
</dbReference>
<dbReference type="GO" id="GO:0008170">
    <property type="term" value="F:N-methyltransferase activity"/>
    <property type="evidence" value="ECO:0007669"/>
    <property type="project" value="UniProtKB-ARBA"/>
</dbReference>
<dbReference type="InterPro" id="IPR002893">
    <property type="entry name" value="Znf_MYND"/>
</dbReference>
<dbReference type="GO" id="GO:0008757">
    <property type="term" value="F:S-adenosylmethionine-dependent methyltransferase activity"/>
    <property type="evidence" value="ECO:0007669"/>
    <property type="project" value="UniProtKB-ARBA"/>
</dbReference>